<evidence type="ECO:0000313" key="1">
    <source>
        <dbReference type="EMBL" id="MBD1395669.1"/>
    </source>
</evidence>
<accession>A0ABR7XBI7</accession>
<reference evidence="1 2" key="1">
    <citation type="submission" date="2020-09" db="EMBL/GenBank/DDBJ databases">
        <title>Genome sequencing and assembly of Pontibacter sp.</title>
        <authorList>
            <person name="Chhetri G."/>
        </authorList>
    </citation>
    <scope>NUCLEOTIDE SEQUENCE [LARGE SCALE GENOMIC DNA]</scope>
    <source>
        <strain evidence="1 2">JH31</strain>
    </source>
</reference>
<sequence length="124" mass="14425">MKRNLNFKFDCSNEVALQKVKDYFLSQGFNLHSNYQDQLVFKRGSTLLNMVTFNPLQWKSTITIAIADSGIESEFDINTDFQAVTLKEEQLWENFIDNFKKSIIDNLDYSTINKKSLGRRNTIA</sequence>
<name>A0ABR7XBI7_9BACT</name>
<gene>
    <name evidence="1" type="ORF">H9Q13_00695</name>
</gene>
<protein>
    <submittedName>
        <fullName evidence="1">Uncharacterized protein</fullName>
    </submittedName>
</protein>
<keyword evidence="2" id="KW-1185">Reference proteome</keyword>
<evidence type="ECO:0000313" key="2">
    <source>
        <dbReference type="Proteomes" id="UP000625551"/>
    </source>
</evidence>
<comment type="caution">
    <text evidence="1">The sequence shown here is derived from an EMBL/GenBank/DDBJ whole genome shotgun (WGS) entry which is preliminary data.</text>
</comment>
<dbReference type="Proteomes" id="UP000625551">
    <property type="component" value="Unassembled WGS sequence"/>
</dbReference>
<proteinExistence type="predicted"/>
<organism evidence="1 2">
    <name type="scientific">Pontibacter aquaedesilientis</name>
    <dbReference type="NCBI Taxonomy" id="2766980"/>
    <lineage>
        <taxon>Bacteria</taxon>
        <taxon>Pseudomonadati</taxon>
        <taxon>Bacteroidota</taxon>
        <taxon>Cytophagia</taxon>
        <taxon>Cytophagales</taxon>
        <taxon>Hymenobacteraceae</taxon>
        <taxon>Pontibacter</taxon>
    </lineage>
</organism>
<dbReference type="RefSeq" id="WP_191181835.1">
    <property type="nucleotide sequence ID" value="NZ_JACXAJ010000001.1"/>
</dbReference>
<dbReference type="EMBL" id="JACXAJ010000001">
    <property type="protein sequence ID" value="MBD1395669.1"/>
    <property type="molecule type" value="Genomic_DNA"/>
</dbReference>